<evidence type="ECO:0000313" key="1">
    <source>
        <dbReference type="EMBL" id="MDQ0645099.1"/>
    </source>
</evidence>
<comment type="caution">
    <text evidence="1">The sequence shown here is derived from an EMBL/GenBank/DDBJ whole genome shotgun (WGS) entry which is preliminary data.</text>
</comment>
<accession>A0ABU0PEM1</accession>
<organism evidence="1 2">
    <name type="scientific">Microbacterium murale</name>
    <dbReference type="NCBI Taxonomy" id="1081040"/>
    <lineage>
        <taxon>Bacteria</taxon>
        <taxon>Bacillati</taxon>
        <taxon>Actinomycetota</taxon>
        <taxon>Actinomycetes</taxon>
        <taxon>Micrococcales</taxon>
        <taxon>Microbacteriaceae</taxon>
        <taxon>Microbacterium</taxon>
    </lineage>
</organism>
<gene>
    <name evidence="1" type="ORF">QFZ46_003259</name>
</gene>
<dbReference type="Proteomes" id="UP001239085">
    <property type="component" value="Unassembled WGS sequence"/>
</dbReference>
<name>A0ABU0PEM1_9MICO</name>
<dbReference type="EMBL" id="JAUSXK010000001">
    <property type="protein sequence ID" value="MDQ0645099.1"/>
    <property type="molecule type" value="Genomic_DNA"/>
</dbReference>
<proteinExistence type="predicted"/>
<keyword evidence="2" id="KW-1185">Reference proteome</keyword>
<evidence type="ECO:0000313" key="2">
    <source>
        <dbReference type="Proteomes" id="UP001239085"/>
    </source>
</evidence>
<reference evidence="1 2" key="1">
    <citation type="submission" date="2023-07" db="EMBL/GenBank/DDBJ databases">
        <title>Comparative genomics of wheat-associated soil bacteria to identify genetic determinants of phenazine resistance.</title>
        <authorList>
            <person name="Mouncey N."/>
        </authorList>
    </citation>
    <scope>NUCLEOTIDE SEQUENCE [LARGE SCALE GENOMIC DNA]</scope>
    <source>
        <strain evidence="1 2">W2I7</strain>
    </source>
</reference>
<protein>
    <submittedName>
        <fullName evidence="1">Uncharacterized protein</fullName>
    </submittedName>
</protein>
<sequence length="219" mass="24058">MQVVDNSCVLWTLSPTLDRVQWDRLFEDLEGQLAAEWEAERAVLDAETERLRIAKLSMRTRLRRLELEAALVGLRLADGERRSVRIRAVGTDWIAAQSADGGGGNSSALIVPLAAVTSFETAHGALLATLEDAPLPADEVRERMTLGFLMRDLARRRTPLHVSLRDGETLHGTVDRAGVDHLDLAVHDTGHARRADAVRAFRIVPFDAIVSARVDGTVV</sequence>